<comment type="caution">
    <text evidence="1">The sequence shown here is derived from an EMBL/GenBank/DDBJ whole genome shotgun (WGS) entry which is preliminary data.</text>
</comment>
<reference evidence="1 2" key="1">
    <citation type="journal article" date="2019" name="Nat. Microbiol.">
        <title>Mediterranean grassland soil C-N compound turnover is dependent on rainfall and depth, and is mediated by genomically divergent microorganisms.</title>
        <authorList>
            <person name="Diamond S."/>
            <person name="Andeer P.F."/>
            <person name="Li Z."/>
            <person name="Crits-Christoph A."/>
            <person name="Burstein D."/>
            <person name="Anantharaman K."/>
            <person name="Lane K.R."/>
            <person name="Thomas B.C."/>
            <person name="Pan C."/>
            <person name="Northen T.R."/>
            <person name="Banfield J.F."/>
        </authorList>
    </citation>
    <scope>NUCLEOTIDE SEQUENCE [LARGE SCALE GENOMIC DNA]</scope>
    <source>
        <strain evidence="1">WS_9</strain>
    </source>
</reference>
<name>A0A538TMV1_UNCEI</name>
<dbReference type="EMBL" id="VBOZ01000016">
    <property type="protein sequence ID" value="TMQ64947.1"/>
    <property type="molecule type" value="Genomic_DNA"/>
</dbReference>
<dbReference type="Proteomes" id="UP000317691">
    <property type="component" value="Unassembled WGS sequence"/>
</dbReference>
<accession>A0A538TMV1</accession>
<evidence type="ECO:0000313" key="2">
    <source>
        <dbReference type="Proteomes" id="UP000317691"/>
    </source>
</evidence>
<proteinExistence type="predicted"/>
<evidence type="ECO:0000313" key="1">
    <source>
        <dbReference type="EMBL" id="TMQ64947.1"/>
    </source>
</evidence>
<sequence length="388" mass="42426">MAMNGLYGPYSMSREASGTAWQPDRAGHHGIHEMRGSWVLMLHGMADVVYDKQGGARGDDKVFSSNMLMGMAQRPAGPGTLGFRAMVSLEPTTIGKEGYPLLLQTGETANGRTHLIDRQHPHDLFMELAATYSIARGNRSLFVYGGLPGEPALGPPAFMHRFSGSNIPQAPITHHWLDSSHITFGVLTAGAVVGGAKIEASAFRGREPDQNRYDIESPKLDSHSFRLSLNPAPAWAFQVSYGRLMSPEQLEPEVNVDRTTASAMYAGAWTGGRWETTVAWGRNRSRPGPILDAFTAEAAVQLQEKHTLFARAERVEKNELFPEGDSRSGEAFDVGELSLGYRYDFWRNQHLAAGLGVLGTLSLVPQEIQDVYGSNPTSGMVFAHVELR</sequence>
<gene>
    <name evidence="1" type="ORF">E6K79_06150</name>
</gene>
<evidence type="ECO:0008006" key="3">
    <source>
        <dbReference type="Google" id="ProtNLM"/>
    </source>
</evidence>
<protein>
    <recommendedName>
        <fullName evidence="3">TonB-dependent receptor</fullName>
    </recommendedName>
</protein>
<organism evidence="1 2">
    <name type="scientific">Eiseniibacteriota bacterium</name>
    <dbReference type="NCBI Taxonomy" id="2212470"/>
    <lineage>
        <taxon>Bacteria</taxon>
        <taxon>Candidatus Eiseniibacteriota</taxon>
    </lineage>
</organism>
<dbReference type="AlphaFoldDB" id="A0A538TMV1"/>